<organism evidence="1 2">
    <name type="scientific">Russula earlei</name>
    <dbReference type="NCBI Taxonomy" id="71964"/>
    <lineage>
        <taxon>Eukaryota</taxon>
        <taxon>Fungi</taxon>
        <taxon>Dikarya</taxon>
        <taxon>Basidiomycota</taxon>
        <taxon>Agaricomycotina</taxon>
        <taxon>Agaricomycetes</taxon>
        <taxon>Russulales</taxon>
        <taxon>Russulaceae</taxon>
        <taxon>Russula</taxon>
    </lineage>
</organism>
<dbReference type="Proteomes" id="UP001207468">
    <property type="component" value="Unassembled WGS sequence"/>
</dbReference>
<comment type="caution">
    <text evidence="1">The sequence shown here is derived from an EMBL/GenBank/DDBJ whole genome shotgun (WGS) entry which is preliminary data.</text>
</comment>
<gene>
    <name evidence="1" type="ORF">F5148DRAFT_1187321</name>
</gene>
<keyword evidence="2" id="KW-1185">Reference proteome</keyword>
<reference evidence="1" key="1">
    <citation type="submission" date="2021-03" db="EMBL/GenBank/DDBJ databases">
        <title>Evolutionary priming and transition to the ectomycorrhizal habit in an iconic lineage of mushroom-forming fungi: is preadaptation a requirement?</title>
        <authorList>
            <consortium name="DOE Joint Genome Institute"/>
            <person name="Looney B.P."/>
            <person name="Miyauchi S."/>
            <person name="Morin E."/>
            <person name="Drula E."/>
            <person name="Courty P.E."/>
            <person name="Chicoki N."/>
            <person name="Fauchery L."/>
            <person name="Kohler A."/>
            <person name="Kuo A."/>
            <person name="LaButti K."/>
            <person name="Pangilinan J."/>
            <person name="Lipzen A."/>
            <person name="Riley R."/>
            <person name="Andreopoulos W."/>
            <person name="He G."/>
            <person name="Johnson J."/>
            <person name="Barry K.W."/>
            <person name="Grigoriev I.V."/>
            <person name="Nagy L."/>
            <person name="Hibbett D."/>
            <person name="Henrissat B."/>
            <person name="Matheny P.B."/>
            <person name="Labbe J."/>
            <person name="Martin A.F."/>
        </authorList>
    </citation>
    <scope>NUCLEOTIDE SEQUENCE</scope>
    <source>
        <strain evidence="1">BPL698</strain>
    </source>
</reference>
<accession>A0ACC0UCI1</accession>
<proteinExistence type="predicted"/>
<evidence type="ECO:0000313" key="1">
    <source>
        <dbReference type="EMBL" id="KAI9509434.1"/>
    </source>
</evidence>
<protein>
    <submittedName>
        <fullName evidence="1">Uncharacterized protein</fullName>
    </submittedName>
</protein>
<dbReference type="EMBL" id="JAGFNK010000064">
    <property type="protein sequence ID" value="KAI9509434.1"/>
    <property type="molecule type" value="Genomic_DNA"/>
</dbReference>
<sequence>MTLYLPSTLAKKGDECLDNARTLRDQWRDLIPRDDLTGLQDRLATATQMRALLDLKRGLSRVTQARTYRKFAQETLHIAKTTSDRARDVASAYETYDEQQGRVVGIAKATYRSFFGYKDAFPTPDQEASWALSVWTMACTKTANSVPPPVDLAERVSSDRACVFGSISVSARSLQVLDLASTQP</sequence>
<name>A0ACC0UCI1_9AGAM</name>
<evidence type="ECO:0000313" key="2">
    <source>
        <dbReference type="Proteomes" id="UP001207468"/>
    </source>
</evidence>